<name>A0AAN9MUT6_CANGL</name>
<gene>
    <name evidence="1" type="ORF">VNO77_03108</name>
</gene>
<proteinExistence type="predicted"/>
<dbReference type="Proteomes" id="UP001367508">
    <property type="component" value="Unassembled WGS sequence"/>
</dbReference>
<accession>A0AAN9MUT6</accession>
<protein>
    <submittedName>
        <fullName evidence="1">Uncharacterized protein</fullName>
    </submittedName>
</protein>
<evidence type="ECO:0000313" key="1">
    <source>
        <dbReference type="EMBL" id="KAK7361077.1"/>
    </source>
</evidence>
<dbReference type="EMBL" id="JAYMYQ010000001">
    <property type="protein sequence ID" value="KAK7361077.1"/>
    <property type="molecule type" value="Genomic_DNA"/>
</dbReference>
<evidence type="ECO:0000313" key="2">
    <source>
        <dbReference type="Proteomes" id="UP001367508"/>
    </source>
</evidence>
<comment type="caution">
    <text evidence="1">The sequence shown here is derived from an EMBL/GenBank/DDBJ whole genome shotgun (WGS) entry which is preliminary data.</text>
</comment>
<organism evidence="1 2">
    <name type="scientific">Canavalia gladiata</name>
    <name type="common">Sword bean</name>
    <name type="synonym">Dolichos gladiatus</name>
    <dbReference type="NCBI Taxonomy" id="3824"/>
    <lineage>
        <taxon>Eukaryota</taxon>
        <taxon>Viridiplantae</taxon>
        <taxon>Streptophyta</taxon>
        <taxon>Embryophyta</taxon>
        <taxon>Tracheophyta</taxon>
        <taxon>Spermatophyta</taxon>
        <taxon>Magnoliopsida</taxon>
        <taxon>eudicotyledons</taxon>
        <taxon>Gunneridae</taxon>
        <taxon>Pentapetalae</taxon>
        <taxon>rosids</taxon>
        <taxon>fabids</taxon>
        <taxon>Fabales</taxon>
        <taxon>Fabaceae</taxon>
        <taxon>Papilionoideae</taxon>
        <taxon>50 kb inversion clade</taxon>
        <taxon>NPAAA clade</taxon>
        <taxon>indigoferoid/millettioid clade</taxon>
        <taxon>Phaseoleae</taxon>
        <taxon>Canavalia</taxon>
    </lineage>
</organism>
<dbReference type="AlphaFoldDB" id="A0AAN9MUT6"/>
<reference evidence="1 2" key="1">
    <citation type="submission" date="2024-01" db="EMBL/GenBank/DDBJ databases">
        <title>The genomes of 5 underutilized Papilionoideae crops provide insights into root nodulation and disease resistanc.</title>
        <authorList>
            <person name="Jiang F."/>
        </authorList>
    </citation>
    <scope>NUCLEOTIDE SEQUENCE [LARGE SCALE GENOMIC DNA]</scope>
    <source>
        <strain evidence="1">LVBAO_FW01</strain>
        <tissue evidence="1">Leaves</tissue>
    </source>
</reference>
<keyword evidence="2" id="KW-1185">Reference proteome</keyword>
<sequence length="187" mass="21485">MVRSRRSSVTRGSPEWLENSPGIAILDTDECLAKDHEPCRVSSIFGLIPAQCHGVDGEILILCYCSHQYLICFESPSFGRQPGYKRRKQRRKKALEEEVLLDSEGLREDLHNIRIGFLFNKKERNREFTMETPRRSPEPYQASAHSSKNFKIQEFILEVGHGSPQNFQVRSSFCPHLQLVTIAIIKP</sequence>